<dbReference type="Pfam" id="PF10778">
    <property type="entry name" value="DehI"/>
    <property type="match status" value="1"/>
</dbReference>
<dbReference type="InterPro" id="IPR019714">
    <property type="entry name" value="2-haloacid_dehalogenase_DehI"/>
</dbReference>
<accession>A0A2H0NFR9</accession>
<dbReference type="EMBL" id="PCWS01000147">
    <property type="protein sequence ID" value="PIR07731.1"/>
    <property type="molecule type" value="Genomic_DNA"/>
</dbReference>
<name>A0A2H0NFR9_9BACT</name>
<gene>
    <name evidence="1" type="ORF">COV53_06785</name>
</gene>
<comment type="caution">
    <text evidence="1">The sequence shown here is derived from an EMBL/GenBank/DDBJ whole genome shotgun (WGS) entry which is preliminary data.</text>
</comment>
<dbReference type="Proteomes" id="UP000230707">
    <property type="component" value="Unassembled WGS sequence"/>
</dbReference>
<sequence>MLKIKPVSEKDANREVAEIYKSIKNSLDLYTVPLIFQYFAIFPEYLFHIWHQFQQNINDHSFNLYCLDISNSAVTAIKEIYKPSAPTALFLEEMEENAQIIELRKFAVNSIKVNSRLYLLSVAIRESLKGKYLGLKQIGQKIENQEEEILKDLSNEFYSSHFENKKETTDDSNISGRQKELDTIKKGGLTKSYTEEFFKLITMEMERLAKKEDYLTRRVELERFTLYKLPLLTNPIDSSLTTVFQKNFGNPYFPELIYLISDLFPTQTPYKLLTSVVMKETLKPHGVATPPTDGSR</sequence>
<reference evidence="1 2" key="1">
    <citation type="submission" date="2017-09" db="EMBL/GenBank/DDBJ databases">
        <title>Depth-based differentiation of microbial function through sediment-hosted aquifers and enrichment of novel symbionts in the deep terrestrial subsurface.</title>
        <authorList>
            <person name="Probst A.J."/>
            <person name="Ladd B."/>
            <person name="Jarett J.K."/>
            <person name="Geller-Mcgrath D.E."/>
            <person name="Sieber C.M."/>
            <person name="Emerson J.B."/>
            <person name="Anantharaman K."/>
            <person name="Thomas B.C."/>
            <person name="Malmstrom R."/>
            <person name="Stieglmeier M."/>
            <person name="Klingl A."/>
            <person name="Woyke T."/>
            <person name="Ryan C.M."/>
            <person name="Banfield J.F."/>
        </authorList>
    </citation>
    <scope>NUCLEOTIDE SEQUENCE [LARGE SCALE GENOMIC DNA]</scope>
    <source>
        <strain evidence="1">CG11_big_fil_rev_8_21_14_0_20_37_11</strain>
    </source>
</reference>
<proteinExistence type="predicted"/>
<evidence type="ECO:0000313" key="1">
    <source>
        <dbReference type="EMBL" id="PIR07731.1"/>
    </source>
</evidence>
<organism evidence="1 2">
    <name type="scientific">Candidatus Gottesmanbacteria bacterium CG11_big_fil_rev_8_21_14_0_20_37_11</name>
    <dbReference type="NCBI Taxonomy" id="1974575"/>
    <lineage>
        <taxon>Bacteria</taxon>
        <taxon>Candidatus Gottesmaniibacteriota</taxon>
    </lineage>
</organism>
<dbReference type="GO" id="GO:0019120">
    <property type="term" value="F:hydrolase activity, acting on acid halide bonds, in C-halide compounds"/>
    <property type="evidence" value="ECO:0007669"/>
    <property type="project" value="InterPro"/>
</dbReference>
<evidence type="ECO:0000313" key="2">
    <source>
        <dbReference type="Proteomes" id="UP000230707"/>
    </source>
</evidence>
<protein>
    <submittedName>
        <fullName evidence="1">Uncharacterized protein</fullName>
    </submittedName>
</protein>
<dbReference type="AlphaFoldDB" id="A0A2H0NFR9"/>